<dbReference type="STRING" id="1047168.A0A0F4GE32"/>
<organism evidence="1 2">
    <name type="scientific">Zymoseptoria brevis</name>
    <dbReference type="NCBI Taxonomy" id="1047168"/>
    <lineage>
        <taxon>Eukaryota</taxon>
        <taxon>Fungi</taxon>
        <taxon>Dikarya</taxon>
        <taxon>Ascomycota</taxon>
        <taxon>Pezizomycotina</taxon>
        <taxon>Dothideomycetes</taxon>
        <taxon>Dothideomycetidae</taxon>
        <taxon>Mycosphaerellales</taxon>
        <taxon>Mycosphaerellaceae</taxon>
        <taxon>Zymoseptoria</taxon>
    </lineage>
</organism>
<name>A0A0F4GE32_9PEZI</name>
<comment type="caution">
    <text evidence="1">The sequence shown here is derived from an EMBL/GenBank/DDBJ whole genome shotgun (WGS) entry which is preliminary data.</text>
</comment>
<evidence type="ECO:0000313" key="1">
    <source>
        <dbReference type="EMBL" id="KJX95584.1"/>
    </source>
</evidence>
<sequence length="114" mass="12564">MGTNVGRGNFIEIMTVGIHHFDSGSFETPVDGWFSNTPPDLGQAKFIKTIYADVAAHDGGDWVTSGTSFAARCRAPLYDLEGRKFFHGMLSMILKRLSVALGTLSTTLRNDHEW</sequence>
<keyword evidence="2" id="KW-1185">Reference proteome</keyword>
<accession>A0A0F4GE32</accession>
<dbReference type="EMBL" id="LAFY01004062">
    <property type="protein sequence ID" value="KJX95584.1"/>
    <property type="molecule type" value="Genomic_DNA"/>
</dbReference>
<dbReference type="AlphaFoldDB" id="A0A0F4GE32"/>
<dbReference type="Proteomes" id="UP000033647">
    <property type="component" value="Unassembled WGS sequence"/>
</dbReference>
<gene>
    <name evidence="1" type="ORF">TI39_contig4102g00005</name>
</gene>
<reference evidence="1 2" key="1">
    <citation type="submission" date="2015-03" db="EMBL/GenBank/DDBJ databases">
        <title>RNA-seq based gene annotation and comparative genomics of four Zymoseptoria species reveal species-specific pathogenicity related genes and transposable element activity.</title>
        <authorList>
            <person name="Grandaubert J."/>
            <person name="Bhattacharyya A."/>
            <person name="Stukenbrock E.H."/>
        </authorList>
    </citation>
    <scope>NUCLEOTIDE SEQUENCE [LARGE SCALE GENOMIC DNA]</scope>
    <source>
        <strain evidence="1 2">Zb18110</strain>
    </source>
</reference>
<protein>
    <submittedName>
        <fullName evidence="1">Uncharacterized protein</fullName>
    </submittedName>
</protein>
<proteinExistence type="predicted"/>
<evidence type="ECO:0000313" key="2">
    <source>
        <dbReference type="Proteomes" id="UP000033647"/>
    </source>
</evidence>